<dbReference type="EMBL" id="QGMK01000501">
    <property type="protein sequence ID" value="TVY81323.1"/>
    <property type="molecule type" value="Genomic_DNA"/>
</dbReference>
<dbReference type="Pfam" id="PF02214">
    <property type="entry name" value="BTB_2"/>
    <property type="match status" value="1"/>
</dbReference>
<dbReference type="OrthoDB" id="2414723at2759"/>
<keyword evidence="4" id="KW-1185">Reference proteome</keyword>
<dbReference type="Gene3D" id="3.30.710.10">
    <property type="entry name" value="Potassium Channel Kv1.1, Chain A"/>
    <property type="match status" value="1"/>
</dbReference>
<dbReference type="PANTHER" id="PTHR14499">
    <property type="entry name" value="POTASSIUM CHANNEL TETRAMERIZATION DOMAIN-CONTAINING"/>
    <property type="match status" value="1"/>
</dbReference>
<gene>
    <name evidence="3" type="primary">Kctd9</name>
    <name evidence="3" type="ORF">LSUE1_G001181</name>
</gene>
<evidence type="ECO:0000313" key="4">
    <source>
        <dbReference type="Proteomes" id="UP000469558"/>
    </source>
</evidence>
<dbReference type="SUPFAM" id="SSF54695">
    <property type="entry name" value="POZ domain"/>
    <property type="match status" value="1"/>
</dbReference>
<evidence type="ECO:0000313" key="3">
    <source>
        <dbReference type="EMBL" id="TVY81323.1"/>
    </source>
</evidence>
<protein>
    <submittedName>
        <fullName evidence="3">BTB/POZ domain-containing protein KCTD9</fullName>
    </submittedName>
</protein>
<dbReference type="PANTHER" id="PTHR14499:SF136">
    <property type="entry name" value="GH08630P"/>
    <property type="match status" value="1"/>
</dbReference>
<reference evidence="3 4" key="1">
    <citation type="submission" date="2018-05" db="EMBL/GenBank/DDBJ databases">
        <title>Genome sequencing and assembly of the regulated plant pathogen Lachnellula willkommii and related sister species for the development of diagnostic species identification markers.</title>
        <authorList>
            <person name="Giroux E."/>
            <person name="Bilodeau G."/>
        </authorList>
    </citation>
    <scope>NUCLEOTIDE SEQUENCE [LARGE SCALE GENOMIC DNA]</scope>
    <source>
        <strain evidence="3 4">CBS 268.59</strain>
    </source>
</reference>
<dbReference type="InterPro" id="IPR011333">
    <property type="entry name" value="SKP1/BTB/POZ_sf"/>
</dbReference>
<dbReference type="InterPro" id="IPR000210">
    <property type="entry name" value="BTB/POZ_dom"/>
</dbReference>
<dbReference type="SMART" id="SM00225">
    <property type="entry name" value="BTB"/>
    <property type="match status" value="1"/>
</dbReference>
<name>A0A8T9CEQ5_9HELO</name>
<comment type="caution">
    <text evidence="3">The sequence shown here is derived from an EMBL/GenBank/DDBJ whole genome shotgun (WGS) entry which is preliminary data.</text>
</comment>
<dbReference type="GO" id="GO:0051260">
    <property type="term" value="P:protein homooligomerization"/>
    <property type="evidence" value="ECO:0007669"/>
    <property type="project" value="InterPro"/>
</dbReference>
<proteinExistence type="predicted"/>
<evidence type="ECO:0000256" key="1">
    <source>
        <dbReference type="SAM" id="MobiDB-lite"/>
    </source>
</evidence>
<evidence type="ECO:0000259" key="2">
    <source>
        <dbReference type="PROSITE" id="PS50097"/>
    </source>
</evidence>
<feature type="non-terminal residue" evidence="3">
    <location>
        <position position="166"/>
    </location>
</feature>
<dbReference type="Proteomes" id="UP000469558">
    <property type="component" value="Unassembled WGS sequence"/>
</dbReference>
<dbReference type="PROSITE" id="PS50097">
    <property type="entry name" value="BTB"/>
    <property type="match status" value="1"/>
</dbReference>
<feature type="region of interest" description="Disordered" evidence="1">
    <location>
        <begin position="1"/>
        <end position="23"/>
    </location>
</feature>
<dbReference type="InterPro" id="IPR003131">
    <property type="entry name" value="T1-type_BTB"/>
</dbReference>
<accession>A0A8T9CEQ5</accession>
<dbReference type="AlphaFoldDB" id="A0A8T9CEQ5"/>
<organism evidence="3 4">
    <name type="scientific">Lachnellula suecica</name>
    <dbReference type="NCBI Taxonomy" id="602035"/>
    <lineage>
        <taxon>Eukaryota</taxon>
        <taxon>Fungi</taxon>
        <taxon>Dikarya</taxon>
        <taxon>Ascomycota</taxon>
        <taxon>Pezizomycotina</taxon>
        <taxon>Leotiomycetes</taxon>
        <taxon>Helotiales</taxon>
        <taxon>Lachnaceae</taxon>
        <taxon>Lachnellula</taxon>
    </lineage>
</organism>
<sequence>MSENGDSSLGGVPTAIRQPAPTDEPITLQAGEQRFTTLLSTLTSKSPWFRAFFSGNLKDARLPSDAYLIDADASLFAHILNYLRRGVFPIFHNIKTGHDRLRYVRLLEEARYFQIQELVKWLEEEVYLRAVKTSYVTDQAQGLEALATLLKGEREWVVYPTFGTKR</sequence>
<feature type="domain" description="BTB" evidence="2">
    <location>
        <begin position="24"/>
        <end position="92"/>
    </location>
</feature>